<sequence length="352" mass="37903">MSLSSFIKKQFIDILQWTESEDGVLAWRYPMQDMEIQNGGTLVVRDSQMAMFVNEGQIADVFSAGTFRLTTQTLPVLTYLKNWDKLFESPFKSDVYFFSTRQQLGRRWGTPQPVTVRDKDFGMVRLRAFGVYAYHVADPKLFYQQVSGTRDIYTVDEVEAQLGPVIMGAMATAFGESGVPFLDLAANQMLMSNKVREALLPQFTQYGLALDSFQVSSVTLPDELQAALDRRISMDMTGDMQRFTQYQTAESLPLAARNEGGIAGTGAGLAAGLAMGQAMADSLRTAVQGNAGGAAAPAAQPAAAAPAAPAAPAADDPTARLAKLKELLDKGLITQADFDAGKAAVLKALTGG</sequence>
<dbReference type="RefSeq" id="WP_045201807.1">
    <property type="nucleotide sequence ID" value="NZ_JAMYWC010000001.1"/>
</dbReference>
<dbReference type="PANTHER" id="PTHR37826:SF2">
    <property type="entry name" value="ZINC-RIBBON DOMAIN-CONTAINING PROTEIN"/>
    <property type="match status" value="1"/>
</dbReference>
<dbReference type="CDD" id="cd03408">
    <property type="entry name" value="SPFH_like_u1"/>
    <property type="match status" value="1"/>
</dbReference>
<protein>
    <submittedName>
        <fullName evidence="3">SPFH domain-containing protein</fullName>
    </submittedName>
</protein>
<dbReference type="Pfam" id="PF13421">
    <property type="entry name" value="Band_7_1"/>
    <property type="match status" value="1"/>
</dbReference>
<dbReference type="InterPro" id="IPR033880">
    <property type="entry name" value="SPFH_YdjI"/>
</dbReference>
<feature type="domain" description="SHOCT" evidence="1">
    <location>
        <begin position="320"/>
        <end position="346"/>
    </location>
</feature>
<accession>A0AA42BFK2</accession>
<evidence type="ECO:0000259" key="2">
    <source>
        <dbReference type="Pfam" id="PF13421"/>
    </source>
</evidence>
<evidence type="ECO:0000259" key="1">
    <source>
        <dbReference type="Pfam" id="PF09851"/>
    </source>
</evidence>
<dbReference type="InterPro" id="IPR036013">
    <property type="entry name" value="Band_7/SPFH_dom_sf"/>
</dbReference>
<dbReference type="Gene3D" id="3.30.479.30">
    <property type="entry name" value="Band 7 domain"/>
    <property type="match status" value="1"/>
</dbReference>
<comment type="caution">
    <text evidence="3">The sequence shown here is derived from an EMBL/GenBank/DDBJ whole genome shotgun (WGS) entry which is preliminary data.</text>
</comment>
<reference evidence="4" key="1">
    <citation type="journal article" date="2023" name="Front. Microbiol.">
        <title>Ralstonia chuxiongensis sp. nov., Ralstonia mojiangensis sp. nov., and Ralstonia soli sp. nov., isolated from tobacco fields, are three novel species in the family Burkholderiaceae.</title>
        <authorList>
            <person name="Lu C.H."/>
            <person name="Zhang Y.Y."/>
            <person name="Jiang N."/>
            <person name="Chen W."/>
            <person name="Shao X."/>
            <person name="Zhao Z.M."/>
            <person name="Lu W.L."/>
            <person name="Hu X."/>
            <person name="Xi Y.X."/>
            <person name="Zou S.Y."/>
            <person name="Wei Q.J."/>
            <person name="Lin Z.L."/>
            <person name="Gong L."/>
            <person name="Gai X.T."/>
            <person name="Zhang L.Q."/>
            <person name="Li J.Y."/>
            <person name="Jin Y."/>
            <person name="Xia Z.Y."/>
        </authorList>
    </citation>
    <scope>NUCLEOTIDE SEQUENCE [LARGE SCALE GENOMIC DNA]</scope>
    <source>
        <strain evidence="4">21YRMH01-3</strain>
    </source>
</reference>
<dbReference type="Pfam" id="PF09851">
    <property type="entry name" value="SHOCT"/>
    <property type="match status" value="1"/>
</dbReference>
<dbReference type="InterPro" id="IPR018649">
    <property type="entry name" value="SHOCT"/>
</dbReference>
<feature type="domain" description="SPFH" evidence="2">
    <location>
        <begin position="26"/>
        <end position="235"/>
    </location>
</feature>
<keyword evidence="4" id="KW-1185">Reference proteome</keyword>
<name>A0AA42BFK2_9RALS</name>
<organism evidence="3 4">
    <name type="scientific">Ralstonia chuxiongensis</name>
    <dbReference type="NCBI Taxonomy" id="2957504"/>
    <lineage>
        <taxon>Bacteria</taxon>
        <taxon>Pseudomonadati</taxon>
        <taxon>Pseudomonadota</taxon>
        <taxon>Betaproteobacteria</taxon>
        <taxon>Burkholderiales</taxon>
        <taxon>Burkholderiaceae</taxon>
        <taxon>Ralstonia</taxon>
    </lineage>
</organism>
<evidence type="ECO:0000313" key="4">
    <source>
        <dbReference type="Proteomes" id="UP001162793"/>
    </source>
</evidence>
<proteinExistence type="predicted"/>
<dbReference type="PANTHER" id="PTHR37826">
    <property type="entry name" value="FLOTILLIN BAND_7_5 DOMAIN PROTEIN"/>
    <property type="match status" value="1"/>
</dbReference>
<dbReference type="SUPFAM" id="SSF117892">
    <property type="entry name" value="Band 7/SPFH domain"/>
    <property type="match status" value="1"/>
</dbReference>
<evidence type="ECO:0000313" key="3">
    <source>
        <dbReference type="EMBL" id="MCP1171180.1"/>
    </source>
</evidence>
<gene>
    <name evidence="3" type="ORF">NKG59_02365</name>
</gene>
<dbReference type="AlphaFoldDB" id="A0AA42BFK2"/>
<dbReference type="Proteomes" id="UP001162793">
    <property type="component" value="Unassembled WGS sequence"/>
</dbReference>
<dbReference type="EMBL" id="JAMYWC010000001">
    <property type="protein sequence ID" value="MCP1171180.1"/>
    <property type="molecule type" value="Genomic_DNA"/>
</dbReference>